<reference evidence="1 2" key="1">
    <citation type="submission" date="2018-05" db="EMBL/GenBank/DDBJ databases">
        <title>Zavarzinia sp. HR-AS.</title>
        <authorList>
            <person name="Lee Y."/>
            <person name="Jeon C.O."/>
        </authorList>
    </citation>
    <scope>NUCLEOTIDE SEQUENCE [LARGE SCALE GENOMIC DNA]</scope>
    <source>
        <strain evidence="1 2">HR-AS</strain>
    </source>
</reference>
<evidence type="ECO:0000313" key="2">
    <source>
        <dbReference type="Proteomes" id="UP000245461"/>
    </source>
</evidence>
<dbReference type="RefSeq" id="WP_109908096.1">
    <property type="nucleotide sequence ID" value="NZ_QGLE01000022.1"/>
</dbReference>
<dbReference type="OrthoDB" id="7210668at2"/>
<evidence type="ECO:0000313" key="1">
    <source>
        <dbReference type="EMBL" id="PWR17645.1"/>
    </source>
</evidence>
<comment type="caution">
    <text evidence="1">The sequence shown here is derived from an EMBL/GenBank/DDBJ whole genome shotgun (WGS) entry which is preliminary data.</text>
</comment>
<name>A0A317DXU2_9PROT</name>
<organism evidence="1 2">
    <name type="scientific">Zavarzinia aquatilis</name>
    <dbReference type="NCBI Taxonomy" id="2211142"/>
    <lineage>
        <taxon>Bacteria</taxon>
        <taxon>Pseudomonadati</taxon>
        <taxon>Pseudomonadota</taxon>
        <taxon>Alphaproteobacteria</taxon>
        <taxon>Rhodospirillales</taxon>
        <taxon>Zavarziniaceae</taxon>
        <taxon>Zavarzinia</taxon>
    </lineage>
</organism>
<protein>
    <recommendedName>
        <fullName evidence="3">DUF3486 domain-containing protein</fullName>
    </recommendedName>
</protein>
<sequence length="182" mass="19735">MARPSTIDRQPPEIREEIGRLRRAGRSIDEIVSHLRTLGVEDISRSAVGRHTKEIDAVIADIQRHRAMAEAIANVFGDEAESKALRANVEVLQALIGRTVSAGPGEGATFDPKEVHALSAAVNQLSAAAARDTDRMLKLKRELAKQVVDAVDKGEAALAGAKADPAEVLRKIREDVYGIFER</sequence>
<gene>
    <name evidence="1" type="ORF">DKG74_20775</name>
</gene>
<dbReference type="Proteomes" id="UP000245461">
    <property type="component" value="Unassembled WGS sequence"/>
</dbReference>
<dbReference type="InterPro" id="IPR021874">
    <property type="entry name" value="Phage_Mu_Gp27"/>
</dbReference>
<accession>A0A317DXU2</accession>
<dbReference type="AlphaFoldDB" id="A0A317DXU2"/>
<dbReference type="EMBL" id="QGLE01000022">
    <property type="protein sequence ID" value="PWR17645.1"/>
    <property type="molecule type" value="Genomic_DNA"/>
</dbReference>
<keyword evidence="2" id="KW-1185">Reference proteome</keyword>
<dbReference type="Pfam" id="PF11985">
    <property type="entry name" value="Phage_Mu_Gp27"/>
    <property type="match status" value="1"/>
</dbReference>
<evidence type="ECO:0008006" key="3">
    <source>
        <dbReference type="Google" id="ProtNLM"/>
    </source>
</evidence>
<proteinExistence type="predicted"/>